<keyword evidence="8" id="KW-0547">Nucleotide-binding</keyword>
<dbReference type="SMART" id="SM00091">
    <property type="entry name" value="PAS"/>
    <property type="match status" value="4"/>
</dbReference>
<dbReference type="Pfam" id="PF01739">
    <property type="entry name" value="CheR"/>
    <property type="match status" value="1"/>
</dbReference>
<dbReference type="InterPro" id="IPR005467">
    <property type="entry name" value="His_kinase_dom"/>
</dbReference>
<dbReference type="EMBL" id="QHJQ01000001">
    <property type="protein sequence ID" value="PXA05678.1"/>
    <property type="molecule type" value="Genomic_DNA"/>
</dbReference>
<keyword evidence="10" id="KW-0067">ATP-binding</keyword>
<dbReference type="Pfam" id="PF02518">
    <property type="entry name" value="HATPase_c"/>
    <property type="match status" value="1"/>
</dbReference>
<evidence type="ECO:0000256" key="6">
    <source>
        <dbReference type="ARBA" id="ARBA00022679"/>
    </source>
</evidence>
<feature type="domain" description="Histidine kinase" evidence="17">
    <location>
        <begin position="1279"/>
        <end position="1505"/>
    </location>
</feature>
<evidence type="ECO:0000256" key="5">
    <source>
        <dbReference type="ARBA" id="ARBA00022603"/>
    </source>
</evidence>
<name>A0A317ZP81_9BACT</name>
<dbReference type="PANTHER" id="PTHR43047:SF72">
    <property type="entry name" value="OSMOSENSING HISTIDINE PROTEIN KINASE SLN1"/>
    <property type="match status" value="1"/>
</dbReference>
<dbReference type="InterPro" id="IPR003661">
    <property type="entry name" value="HisK_dim/P_dom"/>
</dbReference>
<dbReference type="GO" id="GO:0006935">
    <property type="term" value="P:chemotaxis"/>
    <property type="evidence" value="ECO:0007669"/>
    <property type="project" value="UniProtKB-UniRule"/>
</dbReference>
<dbReference type="InterPro" id="IPR003594">
    <property type="entry name" value="HATPase_dom"/>
</dbReference>
<dbReference type="InterPro" id="IPR001610">
    <property type="entry name" value="PAC"/>
</dbReference>
<dbReference type="SUPFAM" id="SSF52738">
    <property type="entry name" value="Methylesterase CheB, C-terminal domain"/>
    <property type="match status" value="1"/>
</dbReference>
<evidence type="ECO:0000313" key="23">
    <source>
        <dbReference type="EMBL" id="PXA05678.1"/>
    </source>
</evidence>
<feature type="modified residue" description="4-aspartylphosphate" evidence="15">
    <location>
        <position position="1582"/>
    </location>
</feature>
<dbReference type="Pfam" id="PF08447">
    <property type="entry name" value="PAS_3"/>
    <property type="match status" value="2"/>
</dbReference>
<dbReference type="PROSITE" id="PS50122">
    <property type="entry name" value="CHEB"/>
    <property type="match status" value="1"/>
</dbReference>
<gene>
    <name evidence="23" type="ORF">DDZ13_02055</name>
</gene>
<evidence type="ECO:0000259" key="17">
    <source>
        <dbReference type="PROSITE" id="PS50109"/>
    </source>
</evidence>
<evidence type="ECO:0000256" key="1">
    <source>
        <dbReference type="ARBA" id="ARBA00000085"/>
    </source>
</evidence>
<dbReference type="SMART" id="SM00086">
    <property type="entry name" value="PAC"/>
    <property type="match status" value="2"/>
</dbReference>
<feature type="domain" description="PAS" evidence="19">
    <location>
        <begin position="1133"/>
        <end position="1203"/>
    </location>
</feature>
<keyword evidence="24" id="KW-1185">Reference proteome</keyword>
<keyword evidence="14" id="KW-0145">Chemotaxis</keyword>
<feature type="domain" description="CheB-type methylesterase" evidence="21">
    <location>
        <begin position="47"/>
        <end position="230"/>
    </location>
</feature>
<protein>
    <submittedName>
        <fullName evidence="23">Uncharacterized protein</fullName>
    </submittedName>
</protein>
<evidence type="ECO:0000313" key="24">
    <source>
        <dbReference type="Proteomes" id="UP000247099"/>
    </source>
</evidence>
<keyword evidence="12" id="KW-0472">Membrane</keyword>
<feature type="active site" evidence="14">
    <location>
        <position position="172"/>
    </location>
</feature>
<evidence type="ECO:0000256" key="9">
    <source>
        <dbReference type="ARBA" id="ARBA00022777"/>
    </source>
</evidence>
<dbReference type="SUPFAM" id="SSF52172">
    <property type="entry name" value="CheY-like"/>
    <property type="match status" value="1"/>
</dbReference>
<feature type="domain" description="CheR-type methyltransferase" evidence="22">
    <location>
        <begin position="243"/>
        <end position="515"/>
    </location>
</feature>
<dbReference type="InterPro" id="IPR036890">
    <property type="entry name" value="HATPase_C_sf"/>
</dbReference>
<keyword evidence="5" id="KW-0489">Methyltransferase</keyword>
<dbReference type="SUPFAM" id="SSF55785">
    <property type="entry name" value="PYP-like sensor domain (PAS domain)"/>
    <property type="match status" value="4"/>
</dbReference>
<dbReference type="InterPro" id="IPR000673">
    <property type="entry name" value="Sig_transdc_resp-reg_Me-estase"/>
</dbReference>
<keyword evidence="11" id="KW-0902">Two-component regulatory system</keyword>
<sequence length="1654" mass="184196">MRCAIIGVIIIRPQCTVTGKYQGYISSKNTYTLDRSTVLLMNQRLTLIGVGASAGGLDALTDFFKGVPSNCEAAFLVIQHLSPDHESSMDELLAPHAKLPLVEAIDGMQLDGGAIYLCPPGVIPRVNGLALSLEARPRDKSVVLPINVLFESMARTLGGAAAAVVLSGTGSDGSEGICSIEQSGGIVAVQSPETAEFTGMPQSAISTGRPHLIAKARDLWTEVSRYAEGGASASTVPPARLTSDDQPTPFDAADYADVFNYLENRFGLNFSYYRINSVSRRLNRRMDLLSVPDIQEYLKYLKSNDNEADCLYKDLLIGVTEFFRDSESFATLSLEAIKHAMKAEPERELRIWSAGCATGQEAYSLFILADEARREVGFVGRVTVFATDVFKPSVDFAAKGLYSRSQLGGLSHEQLEHYFQIFDSGHYKIRSFVRENIVFAEHNFLTDPPFTNMDVVSCRNVLIYLNPETQEAALSAFVYSLRDNGYLFLGGSESLGKFEGSFKPVSNKAKVFQKYGSQLDANRWPKNKVPAVRKVRQPLTNTIGASVTINRDLLGAYDSLLERFAPCGFLINSDQEVLHYFGDASDFCVNVAGRATLGLLEQLDKDLKLSVSALLNLVQKRKRRAASRSIRCRDRLGSCVVDIAIEPLRDQKGEVRNFLIEIQRNQDEQVEEGAARETSADAGLESLPPNAEQQIKLLEDELKATRENLEAANEELQVSNEELQAVNEELHVSNEELQSTNEELHSLNEELTTLNAEYQRKNQELVEVNTSHENLLQSTEDGVLYVDREMRIRQFNRAIKTAFSLVPADVGRPLRDIAYQMEDAHPLLEDVKSVLEAGKRVERETDYINGRLYLKRMYPFRAEGGAVDGVLLTFTDVTELRRLEKRFEFALESAKLSWWDWNLKTGQVSVTSGGKCILGNDCLRQPRDREGWMKLVHPDDRDLVTQALDDCLEGRTKEWSCEHRFGTDASGWLWVHNQGIVTQWDRGGRVVEMMGTTANVDSYKRALMEARNQQAILEATDEISKVGAWDYNPETEEVIWSQEIRKILEVGDDFVPSAEKTYNMVRPADRELLVGAFERITRDGTPYDLQLHFKSAKGRELLCRSAGRARFDDNGRIVRVVGIFQDITELTMIEEELEAFFDLSPDFQATLAMDGTFKIWNPPWETKLGYSPGELSSMHLSEMVVDADREAFIKVLESAVRGSLITSYETRVRIKGDSVCVNDAKEAWMSWSFSSAPDLSLIFVSARCVTEQKEAQQALQEARVRAEEANRAKSDFLAVMSHELRTPLNPILGFTDMLIEEAETDEQKEILQTIVSSGTHMLSLINEILDYSKIDAGKSTLDPVEFSLEDFVAQKVSLMSGQIKDESIELTHSIDWGPVDASRVPSFIGDISMLRQICRNLVSNAIKFTPKGKVNLNVAVQRLEGELAYVRFDVSDTGIGIAKSDLSKLFKPFTQVQSGTTREYGGTGLGLAICKRLVDLMDGSISVESEEGVGSTFTFTLPLVLRYNKDPVADAKKKTSSTSNTNDKKFKGSILLVEDNESNAFYIKALVGARGADVELATQGEAALEELRERSFDLVLLDLHMPGIGGLETLKRIRSSERSRTRNLPVWVLTADASTKAKQDSHEYGADGLLVKPVTPTDVYEVLGKYLEEV</sequence>
<dbReference type="Gene3D" id="3.40.50.2300">
    <property type="match status" value="1"/>
</dbReference>
<dbReference type="CDD" id="cd16434">
    <property type="entry name" value="CheB-CheR_fusion"/>
    <property type="match status" value="1"/>
</dbReference>
<keyword evidence="6" id="KW-0808">Transferase</keyword>
<dbReference type="PROSITE" id="PS50112">
    <property type="entry name" value="PAS"/>
    <property type="match status" value="1"/>
</dbReference>
<dbReference type="GO" id="GO:0005524">
    <property type="term" value="F:ATP binding"/>
    <property type="evidence" value="ECO:0007669"/>
    <property type="project" value="UniProtKB-KW"/>
</dbReference>
<dbReference type="SMART" id="SM00388">
    <property type="entry name" value="HisKA"/>
    <property type="match status" value="1"/>
</dbReference>
<evidence type="ECO:0000259" key="20">
    <source>
        <dbReference type="PROSITE" id="PS50113"/>
    </source>
</evidence>
<dbReference type="InterPro" id="IPR036804">
    <property type="entry name" value="CheR_N_sf"/>
</dbReference>
<dbReference type="GO" id="GO:0032259">
    <property type="term" value="P:methylation"/>
    <property type="evidence" value="ECO:0007669"/>
    <property type="project" value="UniProtKB-KW"/>
</dbReference>
<evidence type="ECO:0000256" key="8">
    <source>
        <dbReference type="ARBA" id="ARBA00022741"/>
    </source>
</evidence>
<dbReference type="FunFam" id="3.30.565.10:FF:000010">
    <property type="entry name" value="Sensor histidine kinase RcsC"/>
    <property type="match status" value="1"/>
</dbReference>
<dbReference type="SMART" id="SM00448">
    <property type="entry name" value="REC"/>
    <property type="match status" value="1"/>
</dbReference>
<dbReference type="InterPro" id="IPR022641">
    <property type="entry name" value="CheR_N"/>
</dbReference>
<dbReference type="GO" id="GO:0005886">
    <property type="term" value="C:plasma membrane"/>
    <property type="evidence" value="ECO:0007669"/>
    <property type="project" value="TreeGrafter"/>
</dbReference>
<dbReference type="GO" id="GO:0008983">
    <property type="term" value="F:protein-glutamate O-methyltransferase activity"/>
    <property type="evidence" value="ECO:0007669"/>
    <property type="project" value="UniProtKB-EC"/>
</dbReference>
<evidence type="ECO:0000259" key="18">
    <source>
        <dbReference type="PROSITE" id="PS50110"/>
    </source>
</evidence>
<dbReference type="GO" id="GO:0009927">
    <property type="term" value="F:histidine phosphotransfer kinase activity"/>
    <property type="evidence" value="ECO:0007669"/>
    <property type="project" value="TreeGrafter"/>
</dbReference>
<keyword evidence="7" id="KW-0949">S-adenosyl-L-methionine</keyword>
<dbReference type="PANTHER" id="PTHR43047">
    <property type="entry name" value="TWO-COMPONENT HISTIDINE PROTEIN KINASE"/>
    <property type="match status" value="1"/>
</dbReference>
<dbReference type="FunFam" id="1.10.287.130:FF:000038">
    <property type="entry name" value="Sensory transduction histidine kinase"/>
    <property type="match status" value="1"/>
</dbReference>
<comment type="caution">
    <text evidence="23">The sequence shown here is derived from an EMBL/GenBank/DDBJ whole genome shotgun (WGS) entry which is preliminary data.</text>
</comment>
<dbReference type="SUPFAM" id="SSF47757">
    <property type="entry name" value="Chemotaxis receptor methyltransferase CheR, N-terminal domain"/>
    <property type="match status" value="1"/>
</dbReference>
<evidence type="ECO:0000256" key="14">
    <source>
        <dbReference type="PROSITE-ProRule" id="PRU00050"/>
    </source>
</evidence>
<dbReference type="SUPFAM" id="SSF47384">
    <property type="entry name" value="Homodimeric domain of signal transducing histidine kinase"/>
    <property type="match status" value="1"/>
</dbReference>
<evidence type="ECO:0000256" key="16">
    <source>
        <dbReference type="SAM" id="Coils"/>
    </source>
</evidence>
<dbReference type="Gene3D" id="3.30.450.20">
    <property type="entry name" value="PAS domain"/>
    <property type="match status" value="4"/>
</dbReference>
<evidence type="ECO:0000256" key="3">
    <source>
        <dbReference type="ARBA" id="ARBA00004370"/>
    </source>
</evidence>
<dbReference type="Proteomes" id="UP000247099">
    <property type="component" value="Unassembled WGS sequence"/>
</dbReference>
<keyword evidence="9" id="KW-0418">Kinase</keyword>
<dbReference type="InterPro" id="IPR035965">
    <property type="entry name" value="PAS-like_dom_sf"/>
</dbReference>
<dbReference type="SUPFAM" id="SSF55874">
    <property type="entry name" value="ATPase domain of HSP90 chaperone/DNA topoisomerase II/histidine kinase"/>
    <property type="match status" value="1"/>
</dbReference>
<dbReference type="Gene3D" id="3.30.565.10">
    <property type="entry name" value="Histidine kinase-like ATPase, C-terminal domain"/>
    <property type="match status" value="1"/>
</dbReference>
<dbReference type="GO" id="GO:0005737">
    <property type="term" value="C:cytoplasm"/>
    <property type="evidence" value="ECO:0007669"/>
    <property type="project" value="InterPro"/>
</dbReference>
<dbReference type="Gene3D" id="1.10.155.10">
    <property type="entry name" value="Chemotaxis receptor methyltransferase CheR, N-terminal domain"/>
    <property type="match status" value="1"/>
</dbReference>
<comment type="catalytic activity">
    <reaction evidence="2">
        <text>L-glutamyl-[protein] + S-adenosyl-L-methionine = [protein]-L-glutamate 5-O-methyl ester + S-adenosyl-L-homocysteine</text>
        <dbReference type="Rhea" id="RHEA:24452"/>
        <dbReference type="Rhea" id="RHEA-COMP:10208"/>
        <dbReference type="Rhea" id="RHEA-COMP:10311"/>
        <dbReference type="ChEBI" id="CHEBI:29973"/>
        <dbReference type="ChEBI" id="CHEBI:57856"/>
        <dbReference type="ChEBI" id="CHEBI:59789"/>
        <dbReference type="ChEBI" id="CHEBI:82795"/>
        <dbReference type="EC" id="2.1.1.80"/>
    </reaction>
</comment>
<evidence type="ECO:0000256" key="4">
    <source>
        <dbReference type="ARBA" id="ARBA00022553"/>
    </source>
</evidence>
<dbReference type="InterPro" id="IPR000700">
    <property type="entry name" value="PAS-assoc_C"/>
</dbReference>
<dbReference type="CDD" id="cd00082">
    <property type="entry name" value="HisKA"/>
    <property type="match status" value="1"/>
</dbReference>
<evidence type="ECO:0000256" key="11">
    <source>
        <dbReference type="ARBA" id="ARBA00023012"/>
    </source>
</evidence>
<dbReference type="Gene3D" id="1.10.287.130">
    <property type="match status" value="1"/>
</dbReference>
<dbReference type="SMART" id="SM00387">
    <property type="entry name" value="HATPase_c"/>
    <property type="match status" value="1"/>
</dbReference>
<evidence type="ECO:0000256" key="13">
    <source>
        <dbReference type="ARBA" id="ARBA00023306"/>
    </source>
</evidence>
<feature type="domain" description="Response regulatory" evidence="18">
    <location>
        <begin position="1533"/>
        <end position="1651"/>
    </location>
</feature>
<comment type="catalytic activity">
    <reaction evidence="1">
        <text>ATP + protein L-histidine = ADP + protein N-phospho-L-histidine.</text>
        <dbReference type="EC" id="2.7.13.3"/>
    </reaction>
</comment>
<keyword evidence="4 15" id="KW-0597">Phosphoprotein</keyword>
<dbReference type="InterPro" id="IPR022642">
    <property type="entry name" value="CheR_C"/>
</dbReference>
<dbReference type="CDD" id="cd16922">
    <property type="entry name" value="HATPase_EvgS-ArcB-TorS-like"/>
    <property type="match status" value="1"/>
</dbReference>
<dbReference type="GO" id="GO:0000155">
    <property type="term" value="F:phosphorelay sensor kinase activity"/>
    <property type="evidence" value="ECO:0007669"/>
    <property type="project" value="InterPro"/>
</dbReference>
<feature type="active site" evidence="14">
    <location>
        <position position="53"/>
    </location>
</feature>
<proteinExistence type="predicted"/>
<dbReference type="InterPro" id="IPR013655">
    <property type="entry name" value="PAS_fold_3"/>
</dbReference>
<dbReference type="CDD" id="cd00130">
    <property type="entry name" value="PAS"/>
    <property type="match status" value="2"/>
</dbReference>
<dbReference type="CDD" id="cd17546">
    <property type="entry name" value="REC_hyHK_CKI1_RcsC-like"/>
    <property type="match status" value="1"/>
</dbReference>
<dbReference type="GO" id="GO:0000156">
    <property type="term" value="F:phosphorelay response regulator activity"/>
    <property type="evidence" value="ECO:0007669"/>
    <property type="project" value="InterPro"/>
</dbReference>
<dbReference type="NCBIfam" id="TIGR00229">
    <property type="entry name" value="sensory_box"/>
    <property type="match status" value="1"/>
</dbReference>
<dbReference type="InterPro" id="IPR036097">
    <property type="entry name" value="HisK_dim/P_sf"/>
</dbReference>
<feature type="coiled-coil region" evidence="16">
    <location>
        <begin position="695"/>
        <end position="771"/>
    </location>
</feature>
<dbReference type="GO" id="GO:0008984">
    <property type="term" value="F:protein-glutamate methylesterase activity"/>
    <property type="evidence" value="ECO:0007669"/>
    <property type="project" value="InterPro"/>
</dbReference>
<dbReference type="InterPro" id="IPR001789">
    <property type="entry name" value="Sig_transdc_resp-reg_receiver"/>
</dbReference>
<dbReference type="PROSITE" id="PS50123">
    <property type="entry name" value="CHER"/>
    <property type="match status" value="1"/>
</dbReference>
<evidence type="ECO:0000259" key="22">
    <source>
        <dbReference type="PROSITE" id="PS50123"/>
    </source>
</evidence>
<dbReference type="PROSITE" id="PS50110">
    <property type="entry name" value="RESPONSE_REGULATORY"/>
    <property type="match status" value="1"/>
</dbReference>
<dbReference type="Gene3D" id="3.40.50.150">
    <property type="entry name" value="Vaccinia Virus protein VP39"/>
    <property type="match status" value="1"/>
</dbReference>
<keyword evidence="16" id="KW-0175">Coiled coil</keyword>
<dbReference type="InterPro" id="IPR029063">
    <property type="entry name" value="SAM-dependent_MTases_sf"/>
</dbReference>
<keyword evidence="13" id="KW-0131">Cell cycle</keyword>
<evidence type="ECO:0000256" key="15">
    <source>
        <dbReference type="PROSITE-ProRule" id="PRU00169"/>
    </source>
</evidence>
<dbReference type="Pfam" id="PF03705">
    <property type="entry name" value="CheR_N"/>
    <property type="match status" value="1"/>
</dbReference>
<dbReference type="PROSITE" id="PS50113">
    <property type="entry name" value="PAC"/>
    <property type="match status" value="2"/>
</dbReference>
<dbReference type="InterPro" id="IPR000014">
    <property type="entry name" value="PAS"/>
</dbReference>
<dbReference type="Pfam" id="PF00512">
    <property type="entry name" value="HisKA"/>
    <property type="match status" value="1"/>
</dbReference>
<dbReference type="InterPro" id="IPR000780">
    <property type="entry name" value="CheR_MeTrfase"/>
</dbReference>
<organism evidence="23 24">
    <name type="scientific">Coraliomargarita sinensis</name>
    <dbReference type="NCBI Taxonomy" id="2174842"/>
    <lineage>
        <taxon>Bacteria</taxon>
        <taxon>Pseudomonadati</taxon>
        <taxon>Verrucomicrobiota</taxon>
        <taxon>Opitutia</taxon>
        <taxon>Puniceicoccales</taxon>
        <taxon>Coraliomargaritaceae</taxon>
        <taxon>Coraliomargarita</taxon>
    </lineage>
</organism>
<keyword evidence="14" id="KW-0378">Hydrolase</keyword>
<feature type="domain" description="PAC" evidence="20">
    <location>
        <begin position="1087"/>
        <end position="1139"/>
    </location>
</feature>
<dbReference type="SMART" id="SM00138">
    <property type="entry name" value="MeTrc"/>
    <property type="match status" value="1"/>
</dbReference>
<dbReference type="Pfam" id="PF00072">
    <property type="entry name" value="Response_reg"/>
    <property type="match status" value="1"/>
</dbReference>
<dbReference type="PRINTS" id="PR00996">
    <property type="entry name" value="CHERMTFRASE"/>
</dbReference>
<evidence type="ECO:0000259" key="19">
    <source>
        <dbReference type="PROSITE" id="PS50112"/>
    </source>
</evidence>
<comment type="subcellular location">
    <subcellularLocation>
        <location evidence="3">Membrane</location>
    </subcellularLocation>
</comment>
<dbReference type="InterPro" id="IPR035909">
    <property type="entry name" value="CheB_C"/>
</dbReference>
<evidence type="ECO:0000256" key="10">
    <source>
        <dbReference type="ARBA" id="ARBA00022840"/>
    </source>
</evidence>
<dbReference type="InterPro" id="IPR011006">
    <property type="entry name" value="CheY-like_superfamily"/>
</dbReference>
<evidence type="ECO:0000256" key="2">
    <source>
        <dbReference type="ARBA" id="ARBA00001541"/>
    </source>
</evidence>
<dbReference type="Pfam" id="PF01339">
    <property type="entry name" value="CheB_methylest"/>
    <property type="match status" value="1"/>
</dbReference>
<dbReference type="Gene3D" id="3.40.50.180">
    <property type="entry name" value="Methylesterase CheB, C-terminal domain"/>
    <property type="match status" value="1"/>
</dbReference>
<reference evidence="23 24" key="1">
    <citation type="submission" date="2018-05" db="EMBL/GenBank/DDBJ databases">
        <title>Coraliomargarita sinensis sp. nov., isolated from a marine solar saltern.</title>
        <authorList>
            <person name="Zhou L.Y."/>
        </authorList>
    </citation>
    <scope>NUCLEOTIDE SEQUENCE [LARGE SCALE GENOMIC DNA]</scope>
    <source>
        <strain evidence="23 24">WN38</strain>
    </source>
</reference>
<evidence type="ECO:0000259" key="21">
    <source>
        <dbReference type="PROSITE" id="PS50122"/>
    </source>
</evidence>
<feature type="active site" evidence="14">
    <location>
        <position position="80"/>
    </location>
</feature>
<dbReference type="Pfam" id="PF13596">
    <property type="entry name" value="PAS_10"/>
    <property type="match status" value="1"/>
</dbReference>
<evidence type="ECO:0000256" key="12">
    <source>
        <dbReference type="ARBA" id="ARBA00023136"/>
    </source>
</evidence>
<dbReference type="PROSITE" id="PS50109">
    <property type="entry name" value="HIS_KIN"/>
    <property type="match status" value="1"/>
</dbReference>
<accession>A0A317ZP81</accession>
<dbReference type="SUPFAM" id="SSF53335">
    <property type="entry name" value="S-adenosyl-L-methionine-dependent methyltransferases"/>
    <property type="match status" value="1"/>
</dbReference>
<feature type="domain" description="PAC" evidence="20">
    <location>
        <begin position="839"/>
        <end position="889"/>
    </location>
</feature>
<dbReference type="InParanoid" id="A0A317ZP81"/>
<evidence type="ECO:0000256" key="7">
    <source>
        <dbReference type="ARBA" id="ARBA00022691"/>
    </source>
</evidence>